<keyword evidence="5 7" id="KW-0408">Iron</keyword>
<evidence type="ECO:0000256" key="1">
    <source>
        <dbReference type="ARBA" id="ARBA00010617"/>
    </source>
</evidence>
<proteinExistence type="inferred from homology"/>
<evidence type="ECO:0000256" key="2">
    <source>
        <dbReference type="ARBA" id="ARBA00022617"/>
    </source>
</evidence>
<dbReference type="PANTHER" id="PTHR47947:SF25">
    <property type="entry name" value="DIMETHYLNONATRIENE SYNTHASE"/>
    <property type="match status" value="1"/>
</dbReference>
<comment type="caution">
    <text evidence="9">The sequence shown here is derived from an EMBL/GenBank/DDBJ whole genome shotgun (WGS) entry which is preliminary data.</text>
</comment>
<evidence type="ECO:0000256" key="5">
    <source>
        <dbReference type="ARBA" id="ARBA00023004"/>
    </source>
</evidence>
<dbReference type="GO" id="GO:0005506">
    <property type="term" value="F:iron ion binding"/>
    <property type="evidence" value="ECO:0007669"/>
    <property type="project" value="InterPro"/>
</dbReference>
<dbReference type="PROSITE" id="PS00086">
    <property type="entry name" value="CYTOCHROME_P450"/>
    <property type="match status" value="1"/>
</dbReference>
<dbReference type="InterPro" id="IPR050651">
    <property type="entry name" value="Plant_Cytochrome_P450_Monoox"/>
</dbReference>
<dbReference type="Pfam" id="PF00067">
    <property type="entry name" value="p450"/>
    <property type="match status" value="1"/>
</dbReference>
<dbReference type="InterPro" id="IPR017972">
    <property type="entry name" value="Cyt_P450_CS"/>
</dbReference>
<dbReference type="FunFam" id="1.10.630.10:FF:000026">
    <property type="entry name" value="Cytochrome P450 82C4"/>
    <property type="match status" value="1"/>
</dbReference>
<dbReference type="GO" id="GO:0046246">
    <property type="term" value="P:terpene biosynthetic process"/>
    <property type="evidence" value="ECO:0007669"/>
    <property type="project" value="TreeGrafter"/>
</dbReference>
<reference evidence="9" key="1">
    <citation type="submission" date="2022-02" db="EMBL/GenBank/DDBJ databases">
        <authorList>
            <person name="Henning P.M."/>
            <person name="McCubbin A.G."/>
            <person name="Shore J.S."/>
        </authorList>
    </citation>
    <scope>NUCLEOTIDE SEQUENCE</scope>
    <source>
        <strain evidence="9">F60SS</strain>
        <tissue evidence="9">Leaves</tissue>
    </source>
</reference>
<reference evidence="9" key="2">
    <citation type="journal article" date="2023" name="Plants (Basel)">
        <title>Annotation of the Turnera subulata (Passifloraceae) Draft Genome Reveals the S-Locus Evolved after the Divergence of Turneroideae from Passifloroideae in a Stepwise Manner.</title>
        <authorList>
            <person name="Henning P.M."/>
            <person name="Roalson E.H."/>
            <person name="Mir W."/>
            <person name="McCubbin A.G."/>
            <person name="Shore J.S."/>
        </authorList>
    </citation>
    <scope>NUCLEOTIDE SEQUENCE</scope>
    <source>
        <strain evidence="9">F60SS</strain>
    </source>
</reference>
<dbReference type="GO" id="GO:0016705">
    <property type="term" value="F:oxidoreductase activity, acting on paired donors, with incorporation or reduction of molecular oxygen"/>
    <property type="evidence" value="ECO:0007669"/>
    <property type="project" value="InterPro"/>
</dbReference>
<dbReference type="GO" id="GO:0004497">
    <property type="term" value="F:monooxygenase activity"/>
    <property type="evidence" value="ECO:0007669"/>
    <property type="project" value="UniProtKB-KW"/>
</dbReference>
<keyword evidence="2 7" id="KW-0349">Heme</keyword>
<dbReference type="AlphaFoldDB" id="A0A9Q0JMR3"/>
<evidence type="ECO:0000256" key="8">
    <source>
        <dbReference type="RuleBase" id="RU000461"/>
    </source>
</evidence>
<sequence>METNKKTRVPEPSGALPLIGHLRLLGNQAPACKTLAAIADQYGPIYMLKLGIHPLLVVSGWEIVKDCLTTNDRTLATRASIAAGKHLGYNNAILALAPYGKYWRDLRKLATLQLFSNLRLDLLKHVRAQEVQNFIKELFTLCSKNGNHSTRVSMNKFFEGLTFNISLRMIVGKRYSSSTYSAENSEAWRYKKAIEKVLYLSGIFVMSDAIPWLEWMDIDGHVSAMKATSKELDSVIRTWVEEHLRKGSEDQQGKINDGECDFLDVMISNLQPEAEISGHSRDVILKATVMILTLTGSGSTATTLTWALSLLLNHPTALKLAQEELDTHVGKGRWVDETDIENLKYLQAVVKETLRLYPPGPLTGIREAMEDCTIAGYYVPKGTRLVVNIWKLHRDPRIWENPCEFQPERFLTTHADIDFRGQNFEYLPFSSGRRSCPAINLGVAVVHLGLARVLQGFDITTIGGLPVDMTESPGIALPKVSPLDAFFLLLLLCILWRSISKNNRTKKTRAPEPSGQSGPRLQNTCSHCGQYGPIYTLKFGICPLLVVSGWEIVKDCRTTNDKTLATRAGVATGKHLGYNHAIFALAPYGKYWRDMRKLATLQLFSNH</sequence>
<keyword evidence="4 8" id="KW-0560">Oxidoreductase</keyword>
<dbReference type="PRINTS" id="PR00463">
    <property type="entry name" value="EP450I"/>
</dbReference>
<protein>
    <submittedName>
        <fullName evidence="9">Uncharacterized protein</fullName>
    </submittedName>
</protein>
<organism evidence="9 10">
    <name type="scientific">Turnera subulata</name>
    <dbReference type="NCBI Taxonomy" id="218843"/>
    <lineage>
        <taxon>Eukaryota</taxon>
        <taxon>Viridiplantae</taxon>
        <taxon>Streptophyta</taxon>
        <taxon>Embryophyta</taxon>
        <taxon>Tracheophyta</taxon>
        <taxon>Spermatophyta</taxon>
        <taxon>Magnoliopsida</taxon>
        <taxon>eudicotyledons</taxon>
        <taxon>Gunneridae</taxon>
        <taxon>Pentapetalae</taxon>
        <taxon>rosids</taxon>
        <taxon>fabids</taxon>
        <taxon>Malpighiales</taxon>
        <taxon>Passifloraceae</taxon>
        <taxon>Turnera</taxon>
    </lineage>
</organism>
<dbReference type="EMBL" id="JAKUCV010001390">
    <property type="protein sequence ID" value="KAJ4846587.1"/>
    <property type="molecule type" value="Genomic_DNA"/>
</dbReference>
<keyword evidence="10" id="KW-1185">Reference proteome</keyword>
<name>A0A9Q0JMR3_9ROSI</name>
<evidence type="ECO:0000256" key="3">
    <source>
        <dbReference type="ARBA" id="ARBA00022723"/>
    </source>
</evidence>
<keyword evidence="3 7" id="KW-0479">Metal-binding</keyword>
<dbReference type="Gene3D" id="1.10.630.10">
    <property type="entry name" value="Cytochrome P450"/>
    <property type="match status" value="2"/>
</dbReference>
<dbReference type="InterPro" id="IPR001128">
    <property type="entry name" value="Cyt_P450"/>
</dbReference>
<dbReference type="OrthoDB" id="507451at2759"/>
<evidence type="ECO:0000313" key="10">
    <source>
        <dbReference type="Proteomes" id="UP001141552"/>
    </source>
</evidence>
<evidence type="ECO:0000313" key="9">
    <source>
        <dbReference type="EMBL" id="KAJ4846587.1"/>
    </source>
</evidence>
<accession>A0A9Q0JMR3</accession>
<gene>
    <name evidence="9" type="ORF">Tsubulata_024707</name>
</gene>
<dbReference type="InterPro" id="IPR036396">
    <property type="entry name" value="Cyt_P450_sf"/>
</dbReference>
<feature type="binding site" description="axial binding residue" evidence="7">
    <location>
        <position position="436"/>
    </location>
    <ligand>
        <name>heme</name>
        <dbReference type="ChEBI" id="CHEBI:30413"/>
    </ligand>
    <ligandPart>
        <name>Fe</name>
        <dbReference type="ChEBI" id="CHEBI:18248"/>
    </ligandPart>
</feature>
<dbReference type="Proteomes" id="UP001141552">
    <property type="component" value="Unassembled WGS sequence"/>
</dbReference>
<comment type="similarity">
    <text evidence="1 8">Belongs to the cytochrome P450 family.</text>
</comment>
<keyword evidence="6 8" id="KW-0503">Monooxygenase</keyword>
<comment type="cofactor">
    <cofactor evidence="7">
        <name>heme</name>
        <dbReference type="ChEBI" id="CHEBI:30413"/>
    </cofactor>
</comment>
<dbReference type="InterPro" id="IPR002401">
    <property type="entry name" value="Cyt_P450_E_grp-I"/>
</dbReference>
<dbReference type="SUPFAM" id="SSF48264">
    <property type="entry name" value="Cytochrome P450"/>
    <property type="match status" value="2"/>
</dbReference>
<evidence type="ECO:0000256" key="7">
    <source>
        <dbReference type="PIRSR" id="PIRSR602401-1"/>
    </source>
</evidence>
<dbReference type="PRINTS" id="PR00385">
    <property type="entry name" value="P450"/>
</dbReference>
<evidence type="ECO:0000256" key="4">
    <source>
        <dbReference type="ARBA" id="ARBA00023002"/>
    </source>
</evidence>
<dbReference type="PANTHER" id="PTHR47947">
    <property type="entry name" value="CYTOCHROME P450 82C3-RELATED"/>
    <property type="match status" value="1"/>
</dbReference>
<evidence type="ECO:0000256" key="6">
    <source>
        <dbReference type="ARBA" id="ARBA00023033"/>
    </source>
</evidence>
<dbReference type="GO" id="GO:0020037">
    <property type="term" value="F:heme binding"/>
    <property type="evidence" value="ECO:0007669"/>
    <property type="project" value="InterPro"/>
</dbReference>
<dbReference type="CDD" id="cd20654">
    <property type="entry name" value="CYP82"/>
    <property type="match status" value="1"/>
</dbReference>